<name>A0A448MTZ3_9PAST</name>
<proteinExistence type="predicted"/>
<protein>
    <submittedName>
        <fullName evidence="1">ATP-dependent protease ATPase subunit HslU</fullName>
    </submittedName>
</protein>
<dbReference type="GO" id="GO:0006508">
    <property type="term" value="P:proteolysis"/>
    <property type="evidence" value="ECO:0007669"/>
    <property type="project" value="UniProtKB-KW"/>
</dbReference>
<keyword evidence="1" id="KW-0378">Hydrolase</keyword>
<dbReference type="GO" id="GO:0008233">
    <property type="term" value="F:peptidase activity"/>
    <property type="evidence" value="ECO:0007669"/>
    <property type="project" value="UniProtKB-KW"/>
</dbReference>
<dbReference type="KEGG" id="rpne:NCTC8284_03843"/>
<gene>
    <name evidence="1" type="primary">hslU_2</name>
    <name evidence="1" type="ORF">NCTC8284_03843</name>
</gene>
<dbReference type="EMBL" id="LR134405">
    <property type="protein sequence ID" value="VEH68604.1"/>
    <property type="molecule type" value="Genomic_DNA"/>
</dbReference>
<evidence type="ECO:0000313" key="1">
    <source>
        <dbReference type="EMBL" id="VEH68604.1"/>
    </source>
</evidence>
<organism evidence="1 2">
    <name type="scientific">Rodentibacter pneumotropicus</name>
    <dbReference type="NCBI Taxonomy" id="758"/>
    <lineage>
        <taxon>Bacteria</taxon>
        <taxon>Pseudomonadati</taxon>
        <taxon>Pseudomonadota</taxon>
        <taxon>Gammaproteobacteria</taxon>
        <taxon>Pasteurellales</taxon>
        <taxon>Pasteurellaceae</taxon>
        <taxon>Rodentibacter</taxon>
    </lineage>
</organism>
<accession>A0A448MTZ3</accession>
<sequence>MGVEIMAPPGMEEMTNQLQSMFQISVVKKPKSAK</sequence>
<dbReference type="Proteomes" id="UP000278733">
    <property type="component" value="Chromosome"/>
</dbReference>
<reference evidence="1 2" key="1">
    <citation type="submission" date="2018-12" db="EMBL/GenBank/DDBJ databases">
        <authorList>
            <consortium name="Pathogen Informatics"/>
        </authorList>
    </citation>
    <scope>NUCLEOTIDE SEQUENCE [LARGE SCALE GENOMIC DNA]</scope>
    <source>
        <strain evidence="1 2">NCTC8284</strain>
    </source>
</reference>
<evidence type="ECO:0000313" key="2">
    <source>
        <dbReference type="Proteomes" id="UP000278733"/>
    </source>
</evidence>
<keyword evidence="1" id="KW-0645">Protease</keyword>
<dbReference type="AlphaFoldDB" id="A0A448MTZ3"/>